<feature type="region of interest" description="Disordered" evidence="1">
    <location>
        <begin position="66"/>
        <end position="90"/>
    </location>
</feature>
<keyword evidence="3" id="KW-1185">Reference proteome</keyword>
<organism evidence="2 3">
    <name type="scientific">Lactuca saligna</name>
    <name type="common">Willowleaf lettuce</name>
    <dbReference type="NCBI Taxonomy" id="75948"/>
    <lineage>
        <taxon>Eukaryota</taxon>
        <taxon>Viridiplantae</taxon>
        <taxon>Streptophyta</taxon>
        <taxon>Embryophyta</taxon>
        <taxon>Tracheophyta</taxon>
        <taxon>Spermatophyta</taxon>
        <taxon>Magnoliopsida</taxon>
        <taxon>eudicotyledons</taxon>
        <taxon>Gunneridae</taxon>
        <taxon>Pentapetalae</taxon>
        <taxon>asterids</taxon>
        <taxon>campanulids</taxon>
        <taxon>Asterales</taxon>
        <taxon>Asteraceae</taxon>
        <taxon>Cichorioideae</taxon>
        <taxon>Cichorieae</taxon>
        <taxon>Lactucinae</taxon>
        <taxon>Lactuca</taxon>
    </lineage>
</organism>
<protein>
    <submittedName>
        <fullName evidence="2">Uncharacterized protein</fullName>
    </submittedName>
</protein>
<evidence type="ECO:0000313" key="3">
    <source>
        <dbReference type="Proteomes" id="UP001177003"/>
    </source>
</evidence>
<sequence>MKLENRRLKTKLIRNRSIGSLKTKLIRNPSMESSPIAEREEEKQRFFFLCDLPRGKQNEIEGIQGFDGRNREEGGTFGGRRDRRGRGMEKGMWSESGFRLEARSYRCFSGIRFNGRRSEGYNGGCSGSFVIVSSFLNRKHTQRRRNYSRTEHGKDEGGDRGSSGGLVEHSQEQGRRRGKHVSFECPIVQNKT</sequence>
<accession>A0AA35ZKX2</accession>
<feature type="compositionally biased region" description="Basic and acidic residues" evidence="1">
    <location>
        <begin position="148"/>
        <end position="159"/>
    </location>
</feature>
<dbReference type="EMBL" id="OX465083">
    <property type="protein sequence ID" value="CAI9294049.1"/>
    <property type="molecule type" value="Genomic_DNA"/>
</dbReference>
<reference evidence="2" key="1">
    <citation type="submission" date="2023-04" db="EMBL/GenBank/DDBJ databases">
        <authorList>
            <person name="Vijverberg K."/>
            <person name="Xiong W."/>
            <person name="Schranz E."/>
        </authorList>
    </citation>
    <scope>NUCLEOTIDE SEQUENCE</scope>
</reference>
<evidence type="ECO:0000313" key="2">
    <source>
        <dbReference type="EMBL" id="CAI9294049.1"/>
    </source>
</evidence>
<evidence type="ECO:0000256" key="1">
    <source>
        <dbReference type="SAM" id="MobiDB-lite"/>
    </source>
</evidence>
<gene>
    <name evidence="2" type="ORF">LSALG_LOCUS33042</name>
</gene>
<feature type="region of interest" description="Disordered" evidence="1">
    <location>
        <begin position="141"/>
        <end position="192"/>
    </location>
</feature>
<dbReference type="AlphaFoldDB" id="A0AA35ZKX2"/>
<proteinExistence type="predicted"/>
<dbReference type="Proteomes" id="UP001177003">
    <property type="component" value="Chromosome 7"/>
</dbReference>
<name>A0AA35ZKX2_LACSI</name>